<evidence type="ECO:0000259" key="2">
    <source>
        <dbReference type="PROSITE" id="PS50181"/>
    </source>
</evidence>
<dbReference type="HOGENOM" id="CLU_019366_3_0_1"/>
<dbReference type="InParanoid" id="W2SG83"/>
<keyword evidence="4" id="KW-1185">Reference proteome</keyword>
<evidence type="ECO:0000313" key="4">
    <source>
        <dbReference type="Proteomes" id="UP000030752"/>
    </source>
</evidence>
<gene>
    <name evidence="3" type="ORF">HMPREF1541_01063</name>
</gene>
<feature type="domain" description="F-box" evidence="2">
    <location>
        <begin position="1"/>
        <end position="48"/>
    </location>
</feature>
<dbReference type="InterPro" id="IPR036047">
    <property type="entry name" value="F-box-like_dom_sf"/>
</dbReference>
<dbReference type="PROSITE" id="PS50181">
    <property type="entry name" value="FBOX"/>
    <property type="match status" value="1"/>
</dbReference>
<evidence type="ECO:0000256" key="1">
    <source>
        <dbReference type="SAM" id="MobiDB-lite"/>
    </source>
</evidence>
<sequence>MTSLLNQAPEVLHDIFFHVEPSDLASVAQTCRFLNTFIENDTLLWRQQYLSCFDQPQSDPDTDPQWSELLKANISVQKLLQSDDEAIKNEPELERVARLAIDLLLKSTPDTPKNAAFLRQLFSSNESSISSFLCRSSLFQSTRLPNDTPASTAELRQLSAQLHVFSGMEVEPPCHTVATRSNTAGAQQVHPYARSRVYDLRRYKRAAHWGPFLDDGSSAVDWEKVQAIMLVLAYNVRMYGERGGSDFSHPNIAPHGFHRRARRSASRRAFSGPSAAMWDSPFWGLAPNSYVSQPLSGPLRAPPNPDLDALDPYGVTGTWMRIVCFLDYSDLYNFNFNGQRPPEGEERGPIDTREAFRLIRLKMHVTAVEEPEEGDHPDFPVVKFEGLSRSTLNAWDPNANSRIRGTVRTTPTGAIRWTSFSIFHGEERWRSEGVQIGGPRSARGILGNWFDKDYDAAGPAGPTCFWKVSDDVVDEKVHGGGGGVVGLQLGGGNGVVGLDLGHGASGDEGGSDDDEEEIDDDDDDDDDGEGQGTGGGGGGLTLADLGLLGGQAGGAGLVVPLHEVVNVLYQALNGGGGGEGVLRLEDLEGLLD</sequence>
<organism evidence="3 4">
    <name type="scientific">Cyphellophora europaea (strain CBS 101466)</name>
    <name type="common">Phialophora europaea</name>
    <dbReference type="NCBI Taxonomy" id="1220924"/>
    <lineage>
        <taxon>Eukaryota</taxon>
        <taxon>Fungi</taxon>
        <taxon>Dikarya</taxon>
        <taxon>Ascomycota</taxon>
        <taxon>Pezizomycotina</taxon>
        <taxon>Eurotiomycetes</taxon>
        <taxon>Chaetothyriomycetidae</taxon>
        <taxon>Chaetothyriales</taxon>
        <taxon>Cyphellophoraceae</taxon>
        <taxon>Cyphellophora</taxon>
    </lineage>
</organism>
<evidence type="ECO:0000313" key="3">
    <source>
        <dbReference type="EMBL" id="ETN46874.1"/>
    </source>
</evidence>
<dbReference type="STRING" id="1220924.W2SG83"/>
<protein>
    <recommendedName>
        <fullName evidence="2">F-box domain-containing protein</fullName>
    </recommendedName>
</protein>
<dbReference type="Proteomes" id="UP000030752">
    <property type="component" value="Unassembled WGS sequence"/>
</dbReference>
<proteinExistence type="predicted"/>
<dbReference type="GeneID" id="19968402"/>
<dbReference type="SUPFAM" id="SSF81383">
    <property type="entry name" value="F-box domain"/>
    <property type="match status" value="1"/>
</dbReference>
<dbReference type="CDD" id="cd09917">
    <property type="entry name" value="F-box_SF"/>
    <property type="match status" value="1"/>
</dbReference>
<accession>W2SG83</accession>
<feature type="region of interest" description="Disordered" evidence="1">
    <location>
        <begin position="498"/>
        <end position="537"/>
    </location>
</feature>
<name>W2SG83_CYPE1</name>
<dbReference type="EMBL" id="KB822711">
    <property type="protein sequence ID" value="ETN46874.1"/>
    <property type="molecule type" value="Genomic_DNA"/>
</dbReference>
<dbReference type="Pfam" id="PF12937">
    <property type="entry name" value="F-box-like"/>
    <property type="match status" value="1"/>
</dbReference>
<dbReference type="VEuPathDB" id="FungiDB:HMPREF1541_01063"/>
<feature type="compositionally biased region" description="Acidic residues" evidence="1">
    <location>
        <begin position="509"/>
        <end position="529"/>
    </location>
</feature>
<dbReference type="eggNOG" id="ENOG502RP4Z">
    <property type="taxonomic scope" value="Eukaryota"/>
</dbReference>
<dbReference type="InterPro" id="IPR001810">
    <property type="entry name" value="F-box_dom"/>
</dbReference>
<dbReference type="RefSeq" id="XP_008711586.1">
    <property type="nucleotide sequence ID" value="XM_008713364.1"/>
</dbReference>
<dbReference type="Gene3D" id="1.20.1280.50">
    <property type="match status" value="1"/>
</dbReference>
<reference evidence="3 4" key="1">
    <citation type="submission" date="2013-03" db="EMBL/GenBank/DDBJ databases">
        <title>The Genome Sequence of Phialophora europaea CBS 101466.</title>
        <authorList>
            <consortium name="The Broad Institute Genomics Platform"/>
            <person name="Cuomo C."/>
            <person name="de Hoog S."/>
            <person name="Gorbushina A."/>
            <person name="Walker B."/>
            <person name="Young S.K."/>
            <person name="Zeng Q."/>
            <person name="Gargeya S."/>
            <person name="Fitzgerald M."/>
            <person name="Haas B."/>
            <person name="Abouelleil A."/>
            <person name="Allen A.W."/>
            <person name="Alvarado L."/>
            <person name="Arachchi H.M."/>
            <person name="Berlin A.M."/>
            <person name="Chapman S.B."/>
            <person name="Gainer-Dewar J."/>
            <person name="Goldberg J."/>
            <person name="Griggs A."/>
            <person name="Gujja S."/>
            <person name="Hansen M."/>
            <person name="Howarth C."/>
            <person name="Imamovic A."/>
            <person name="Ireland A."/>
            <person name="Larimer J."/>
            <person name="McCowan C."/>
            <person name="Murphy C."/>
            <person name="Pearson M."/>
            <person name="Poon T.W."/>
            <person name="Priest M."/>
            <person name="Roberts A."/>
            <person name="Saif S."/>
            <person name="Shea T."/>
            <person name="Sisk P."/>
            <person name="Sykes S."/>
            <person name="Wortman J."/>
            <person name="Nusbaum C."/>
            <person name="Birren B."/>
        </authorList>
    </citation>
    <scope>NUCLEOTIDE SEQUENCE [LARGE SCALE GENOMIC DNA]</scope>
    <source>
        <strain evidence="3 4">CBS 101466</strain>
    </source>
</reference>
<dbReference type="OrthoDB" id="3226064at2759"/>
<dbReference type="AlphaFoldDB" id="W2SG83"/>